<dbReference type="Proteomes" id="UP000030321">
    <property type="component" value="Unassembled WGS sequence"/>
</dbReference>
<accession>A0A0A1VNL4</accession>
<keyword evidence="1" id="KW-0328">Glycosyltransferase</keyword>
<comment type="caution">
    <text evidence="1">The sequence shown here is derived from an EMBL/GenBank/DDBJ whole genome shotgun (WGS) entry which is preliminary data.</text>
</comment>
<evidence type="ECO:0000313" key="1">
    <source>
        <dbReference type="EMBL" id="GAL91175.1"/>
    </source>
</evidence>
<evidence type="ECO:0000313" key="2">
    <source>
        <dbReference type="Proteomes" id="UP000030321"/>
    </source>
</evidence>
<organism evidence="1 2">
    <name type="scientific">Microcystis aeruginosa NIES-44</name>
    <dbReference type="NCBI Taxonomy" id="449439"/>
    <lineage>
        <taxon>Bacteria</taxon>
        <taxon>Bacillati</taxon>
        <taxon>Cyanobacteriota</taxon>
        <taxon>Cyanophyceae</taxon>
        <taxon>Oscillatoriophycideae</taxon>
        <taxon>Chroococcales</taxon>
        <taxon>Microcystaceae</taxon>
        <taxon>Microcystis</taxon>
    </lineage>
</organism>
<dbReference type="AlphaFoldDB" id="A0A0A1VNL4"/>
<dbReference type="GO" id="GO:0016757">
    <property type="term" value="F:glycosyltransferase activity"/>
    <property type="evidence" value="ECO:0007669"/>
    <property type="project" value="UniProtKB-KW"/>
</dbReference>
<sequence>MGRVIPEVDSGITLPKNSLLLQEKHGITNIKTAVIWYKPVPIAPVSLGLGFKNPTKED</sequence>
<keyword evidence="1" id="KW-0808">Transferase</keyword>
<dbReference type="EMBL" id="BBPA01000002">
    <property type="protein sequence ID" value="GAL91175.1"/>
    <property type="molecule type" value="Genomic_DNA"/>
</dbReference>
<proteinExistence type="predicted"/>
<name>A0A0A1VNL4_MICAE</name>
<reference evidence="2" key="1">
    <citation type="journal article" date="2015" name="Genome">
        <title>Whole Genome Sequence of the Non-Microcystin-Producing Microcystis aeruginosa Strain NIES-44.</title>
        <authorList>
            <person name="Okano K."/>
            <person name="Miyata N."/>
            <person name="Ozaki Y."/>
        </authorList>
    </citation>
    <scope>NUCLEOTIDE SEQUENCE [LARGE SCALE GENOMIC DNA]</scope>
    <source>
        <strain evidence="2">NIES-44</strain>
    </source>
</reference>
<gene>
    <name evidence="1" type="ORF">N44_00544</name>
</gene>
<protein>
    <submittedName>
        <fullName evidence="1">Phosphoribosyltransferase</fullName>
    </submittedName>
</protein>